<keyword evidence="7 10" id="KW-0283">Flagellar rotation</keyword>
<sequence>MADEEEGGGGGGGESSGGGKKKKVIIIVAVVLLLIIGIVVFLLMSGDEEEQLPEEELPVTDVAEPLADPIFLPLESFVVNLKDGRRFLKASIQLMLSEPGAAAYLTVRLVEVKDIVLAELQELSIEDVKQSDAREALRQRLISAISQIFPSKPEWEDPEPIRKVLFEEFVIQ</sequence>
<evidence type="ECO:0000256" key="7">
    <source>
        <dbReference type="ARBA" id="ARBA00022779"/>
    </source>
</evidence>
<evidence type="ECO:0000256" key="6">
    <source>
        <dbReference type="ARBA" id="ARBA00022692"/>
    </source>
</evidence>
<reference evidence="11 12" key="1">
    <citation type="submission" date="2018-06" db="EMBL/GenBank/DDBJ databases">
        <title>Combined omics and stable isotope probing to characterize newly discovered Mariana Back-Arc vent microbial communities.</title>
        <authorList>
            <person name="Trembath-Reichert E."/>
            <person name="Huber J.A."/>
        </authorList>
    </citation>
    <scope>NUCLEOTIDE SEQUENCE [LARGE SCALE GENOMIC DNA]</scope>
    <source>
        <strain evidence="11">MAG 58</strain>
    </source>
</reference>
<proteinExistence type="inferred from homology"/>
<keyword evidence="5 10" id="KW-0145">Chemotaxis</keyword>
<evidence type="ECO:0000256" key="3">
    <source>
        <dbReference type="ARBA" id="ARBA00008281"/>
    </source>
</evidence>
<accession>A0A432GVY4</accession>
<keyword evidence="4 10" id="KW-1003">Cell membrane</keyword>
<keyword evidence="8 10" id="KW-1133">Transmembrane helix</keyword>
<comment type="subcellular location">
    <subcellularLocation>
        <location evidence="2">Cell membrane</location>
        <topology evidence="2">Single-pass membrane protein</topology>
    </subcellularLocation>
</comment>
<comment type="similarity">
    <text evidence="3 10">Belongs to the FliL family.</text>
</comment>
<dbReference type="AlphaFoldDB" id="A0A432GVY4"/>
<comment type="function">
    <text evidence="1 10">Controls the rotational direction of flagella during chemotaxis.</text>
</comment>
<evidence type="ECO:0000256" key="8">
    <source>
        <dbReference type="ARBA" id="ARBA00022989"/>
    </source>
</evidence>
<evidence type="ECO:0000256" key="5">
    <source>
        <dbReference type="ARBA" id="ARBA00022500"/>
    </source>
</evidence>
<dbReference type="GO" id="GO:0005886">
    <property type="term" value="C:plasma membrane"/>
    <property type="evidence" value="ECO:0007669"/>
    <property type="project" value="UniProtKB-SubCell"/>
</dbReference>
<evidence type="ECO:0000256" key="4">
    <source>
        <dbReference type="ARBA" id="ARBA00022475"/>
    </source>
</evidence>
<evidence type="ECO:0000256" key="1">
    <source>
        <dbReference type="ARBA" id="ARBA00002254"/>
    </source>
</evidence>
<comment type="caution">
    <text evidence="11">The sequence shown here is derived from an EMBL/GenBank/DDBJ whole genome shotgun (WGS) entry which is preliminary data.</text>
</comment>
<dbReference type="PANTHER" id="PTHR35091:SF2">
    <property type="entry name" value="FLAGELLAR PROTEIN FLIL"/>
    <property type="match status" value="1"/>
</dbReference>
<keyword evidence="9 10" id="KW-0472">Membrane</keyword>
<feature type="transmembrane region" description="Helical" evidence="10">
    <location>
        <begin position="24"/>
        <end position="44"/>
    </location>
</feature>
<dbReference type="GO" id="GO:0071978">
    <property type="term" value="P:bacterial-type flagellum-dependent swarming motility"/>
    <property type="evidence" value="ECO:0007669"/>
    <property type="project" value="TreeGrafter"/>
</dbReference>
<protein>
    <recommendedName>
        <fullName evidence="10">Flagellar protein FliL</fullName>
    </recommendedName>
</protein>
<evidence type="ECO:0000313" key="12">
    <source>
        <dbReference type="Proteomes" id="UP000287917"/>
    </source>
</evidence>
<organism evidence="11 12">
    <name type="scientific">SAR324 cluster bacterium</name>
    <dbReference type="NCBI Taxonomy" id="2024889"/>
    <lineage>
        <taxon>Bacteria</taxon>
        <taxon>Deltaproteobacteria</taxon>
        <taxon>SAR324 cluster</taxon>
    </lineage>
</organism>
<dbReference type="Proteomes" id="UP000287917">
    <property type="component" value="Unassembled WGS sequence"/>
</dbReference>
<evidence type="ECO:0000256" key="10">
    <source>
        <dbReference type="RuleBase" id="RU364125"/>
    </source>
</evidence>
<evidence type="ECO:0000256" key="2">
    <source>
        <dbReference type="ARBA" id="ARBA00004162"/>
    </source>
</evidence>
<dbReference type="PANTHER" id="PTHR35091">
    <property type="entry name" value="FLAGELLAR PROTEIN FLIL"/>
    <property type="match status" value="1"/>
</dbReference>
<dbReference type="GO" id="GO:0009425">
    <property type="term" value="C:bacterial-type flagellum basal body"/>
    <property type="evidence" value="ECO:0007669"/>
    <property type="project" value="InterPro"/>
</dbReference>
<name>A0A432GVY4_9DELT</name>
<keyword evidence="6 10" id="KW-0812">Transmembrane</keyword>
<dbReference type="InterPro" id="IPR005503">
    <property type="entry name" value="FliL"/>
</dbReference>
<dbReference type="EMBL" id="QNZK01000021">
    <property type="protein sequence ID" value="RTZ87730.1"/>
    <property type="molecule type" value="Genomic_DNA"/>
</dbReference>
<dbReference type="GO" id="GO:0006935">
    <property type="term" value="P:chemotaxis"/>
    <property type="evidence" value="ECO:0007669"/>
    <property type="project" value="UniProtKB-KW"/>
</dbReference>
<evidence type="ECO:0000313" key="11">
    <source>
        <dbReference type="EMBL" id="RTZ87730.1"/>
    </source>
</evidence>
<evidence type="ECO:0000256" key="9">
    <source>
        <dbReference type="ARBA" id="ARBA00023136"/>
    </source>
</evidence>
<gene>
    <name evidence="11" type="ORF">DSY96_00625</name>
</gene>
<dbReference type="Pfam" id="PF03748">
    <property type="entry name" value="FliL"/>
    <property type="match status" value="1"/>
</dbReference>